<evidence type="ECO:0000256" key="1">
    <source>
        <dbReference type="SAM" id="Phobius"/>
    </source>
</evidence>
<dbReference type="Proteomes" id="UP000092445">
    <property type="component" value="Unassembled WGS sequence"/>
</dbReference>
<keyword evidence="1" id="KW-1133">Transmembrane helix</keyword>
<protein>
    <submittedName>
        <fullName evidence="2">Uncharacterized protein</fullName>
    </submittedName>
</protein>
<evidence type="ECO:0000313" key="3">
    <source>
        <dbReference type="Proteomes" id="UP000092445"/>
    </source>
</evidence>
<sequence>MPVHCNCPSNDRTPDAFHLIYCMTRPNAMSTRVINLPHNITEPGSVPILLLFLMKLLVASIVALFNKYEDKNGWSTLSICAIKPRDISSLVKAVFCFQKSSKNGEPHPVAQA</sequence>
<keyword evidence="3" id="KW-1185">Reference proteome</keyword>
<dbReference type="VEuPathDB" id="VectorBase:GPAI028500"/>
<reference evidence="2" key="2">
    <citation type="submission" date="2020-05" db="UniProtKB">
        <authorList>
            <consortium name="EnsemblMetazoa"/>
        </authorList>
    </citation>
    <scope>IDENTIFICATION</scope>
    <source>
        <strain evidence="2">IAEA</strain>
    </source>
</reference>
<organism evidence="2 3">
    <name type="scientific">Glossina pallidipes</name>
    <name type="common">Tsetse fly</name>
    <dbReference type="NCBI Taxonomy" id="7398"/>
    <lineage>
        <taxon>Eukaryota</taxon>
        <taxon>Metazoa</taxon>
        <taxon>Ecdysozoa</taxon>
        <taxon>Arthropoda</taxon>
        <taxon>Hexapoda</taxon>
        <taxon>Insecta</taxon>
        <taxon>Pterygota</taxon>
        <taxon>Neoptera</taxon>
        <taxon>Endopterygota</taxon>
        <taxon>Diptera</taxon>
        <taxon>Brachycera</taxon>
        <taxon>Muscomorpha</taxon>
        <taxon>Hippoboscoidea</taxon>
        <taxon>Glossinidae</taxon>
        <taxon>Glossina</taxon>
    </lineage>
</organism>
<evidence type="ECO:0000313" key="2">
    <source>
        <dbReference type="EnsemblMetazoa" id="GPAI028500-PA"/>
    </source>
</evidence>
<feature type="transmembrane region" description="Helical" evidence="1">
    <location>
        <begin position="46"/>
        <end position="65"/>
    </location>
</feature>
<dbReference type="AlphaFoldDB" id="A0A1A9ZXY6"/>
<reference evidence="3" key="1">
    <citation type="submission" date="2014-03" db="EMBL/GenBank/DDBJ databases">
        <authorList>
            <person name="Aksoy S."/>
            <person name="Warren W."/>
            <person name="Wilson R.K."/>
        </authorList>
    </citation>
    <scope>NUCLEOTIDE SEQUENCE [LARGE SCALE GENOMIC DNA]</scope>
    <source>
        <strain evidence="3">IAEA</strain>
    </source>
</reference>
<keyword evidence="1" id="KW-0812">Transmembrane</keyword>
<dbReference type="EnsemblMetazoa" id="GPAI028500-RA">
    <property type="protein sequence ID" value="GPAI028500-PA"/>
    <property type="gene ID" value="GPAI028500"/>
</dbReference>
<proteinExistence type="predicted"/>
<keyword evidence="1" id="KW-0472">Membrane</keyword>
<name>A0A1A9ZXY6_GLOPL</name>
<accession>A0A1A9ZXY6</accession>